<comment type="subcellular location">
    <subcellularLocation>
        <location evidence="12">Cytoplasm</location>
    </subcellularLocation>
</comment>
<evidence type="ECO:0000256" key="1">
    <source>
        <dbReference type="ARBA" id="ARBA00001755"/>
    </source>
</evidence>
<dbReference type="InterPro" id="IPR036188">
    <property type="entry name" value="FAD/NAD-bd_sf"/>
</dbReference>
<accession>A0AAP4C2S3</accession>
<evidence type="ECO:0000256" key="9">
    <source>
        <dbReference type="ARBA" id="ARBA00022827"/>
    </source>
</evidence>
<keyword evidence="10 12" id="KW-0560">Oxidoreductase</keyword>
<evidence type="ECO:0000256" key="12">
    <source>
        <dbReference type="RuleBase" id="RU364052"/>
    </source>
</evidence>
<dbReference type="EMBL" id="JASNVU010000015">
    <property type="protein sequence ID" value="MDK4335848.1"/>
    <property type="molecule type" value="Genomic_DNA"/>
</dbReference>
<dbReference type="RefSeq" id="WP_284636587.1">
    <property type="nucleotide sequence ID" value="NZ_JASNVC010000007.1"/>
</dbReference>
<evidence type="ECO:0000256" key="4">
    <source>
        <dbReference type="ARBA" id="ARBA00004744"/>
    </source>
</evidence>
<evidence type="ECO:0000256" key="5">
    <source>
        <dbReference type="ARBA" id="ARBA00008310"/>
    </source>
</evidence>
<evidence type="ECO:0000256" key="3">
    <source>
        <dbReference type="ARBA" id="ARBA00002185"/>
    </source>
</evidence>
<comment type="cofactor">
    <cofactor evidence="2 12">
        <name>FAD</name>
        <dbReference type="ChEBI" id="CHEBI:57692"/>
    </cofactor>
</comment>
<dbReference type="InterPro" id="IPR050464">
    <property type="entry name" value="Zeta_carotene_desat/Oxidored"/>
</dbReference>
<dbReference type="Gene3D" id="3.90.660.20">
    <property type="entry name" value="Protoporphyrinogen oxidase, mitochondrial, domain 2"/>
    <property type="match status" value="1"/>
</dbReference>
<dbReference type="Pfam" id="PF01593">
    <property type="entry name" value="Amino_oxidase"/>
    <property type="match status" value="1"/>
</dbReference>
<proteinExistence type="inferred from homology"/>
<comment type="similarity">
    <text evidence="5 12">Belongs to the protoporphyrinogen/coproporphyrinogen oxidase family. Coproporphyrinogen III oxidase subfamily.</text>
</comment>
<dbReference type="PANTHER" id="PTHR42923:SF3">
    <property type="entry name" value="PROTOPORPHYRINOGEN OXIDASE"/>
    <property type="match status" value="1"/>
</dbReference>
<gene>
    <name evidence="14" type="ORF">QPX58_10560</name>
</gene>
<comment type="pathway">
    <text evidence="4 12">Porphyrin-containing compound metabolism; protoheme biosynthesis.</text>
</comment>
<dbReference type="NCBIfam" id="TIGR00562">
    <property type="entry name" value="proto_IX_ox"/>
    <property type="match status" value="1"/>
</dbReference>
<name>A0AAP4C2S3_9CORY</name>
<reference evidence="14" key="1">
    <citation type="submission" date="2023-05" db="EMBL/GenBank/DDBJ databases">
        <title>Metabolic capabilities are highly conserved among human nasal-associated Corynebacterium species in pangenomic analyses.</title>
        <authorList>
            <person name="Tran T.H."/>
            <person name="Roberts A.Q."/>
            <person name="Escapa I.F."/>
            <person name="Gao W."/>
            <person name="Conlan S."/>
            <person name="Kong H."/>
            <person name="Segre J.A."/>
            <person name="Kelly M.S."/>
            <person name="Lemon K.P."/>
        </authorList>
    </citation>
    <scope>NUCLEOTIDE SEQUENCE</scope>
    <source>
        <strain evidence="14">KPL2618</strain>
    </source>
</reference>
<evidence type="ECO:0000256" key="6">
    <source>
        <dbReference type="ARBA" id="ARBA00012402"/>
    </source>
</evidence>
<keyword evidence="8 12" id="KW-0285">Flavoprotein</keyword>
<keyword evidence="12" id="KW-0963">Cytoplasm</keyword>
<dbReference type="Proteomes" id="UP001230317">
    <property type="component" value="Unassembled WGS sequence"/>
</dbReference>
<evidence type="ECO:0000256" key="10">
    <source>
        <dbReference type="ARBA" id="ARBA00023002"/>
    </source>
</evidence>
<keyword evidence="9 12" id="KW-0274">FAD</keyword>
<dbReference type="EC" id="1.3.3.15" evidence="6 12"/>
<dbReference type="PANTHER" id="PTHR42923">
    <property type="entry name" value="PROTOPORPHYRINOGEN OXIDASE"/>
    <property type="match status" value="1"/>
</dbReference>
<organism evidence="14 15">
    <name type="scientific">Corynebacterium accolens</name>
    <dbReference type="NCBI Taxonomy" id="38284"/>
    <lineage>
        <taxon>Bacteria</taxon>
        <taxon>Bacillati</taxon>
        <taxon>Actinomycetota</taxon>
        <taxon>Actinomycetes</taxon>
        <taxon>Mycobacteriales</taxon>
        <taxon>Corynebacteriaceae</taxon>
        <taxon>Corynebacterium</taxon>
    </lineage>
</organism>
<dbReference type="GO" id="GO:0006783">
    <property type="term" value="P:heme biosynthetic process"/>
    <property type="evidence" value="ECO:0007669"/>
    <property type="project" value="UniProtKB-UniRule"/>
</dbReference>
<sequence length="460" mass="47999">MRIAIIGAGLAGLTAAYELREHDVEVFEAAGRIGGKLYSVPFNDGPTDMGAEAFLARRRDAVEFIEKIGLGGSLVDPSGLRSLVYSGELKALPQGGVMGIPSHSEPVAHLVSEDTVRRIDNEQPFEWTVGGDVSVGELVRQQYGGDLVDRVVSALLGGVYSCTADDLGLRATIPTLADALDTLAASGPVTLSAAVRSLEEARAENPSAGGPVFQTFRGGYAELYETLAEKSGAKIFVDTFISGISREGDKFRLTGAPGDTATFDRVLVATPAPTAARLLPKVAPDAATRLKGVKLAASAVVGLKFESDTDPSGTSLPQNSGILVATDQDDVHAKAFTLSSRKWPHLAERGGALVRASFGRFGDDAIVRAEEDDLVDYALDDLQHLTGFDGRAAGVAEIFTQRWFGGLPRFDATHLDTVAAVRDALSQSPGVDVTGAWAGGVGVPAVIADARAAAARIAGS</sequence>
<dbReference type="NCBIfam" id="NF008841">
    <property type="entry name" value="PRK11883.1-1"/>
    <property type="match status" value="1"/>
</dbReference>
<evidence type="ECO:0000313" key="15">
    <source>
        <dbReference type="Proteomes" id="UP001230317"/>
    </source>
</evidence>
<dbReference type="GO" id="GO:0004729">
    <property type="term" value="F:oxygen-dependent protoporphyrinogen oxidase activity"/>
    <property type="evidence" value="ECO:0007669"/>
    <property type="project" value="UniProtKB-UniRule"/>
</dbReference>
<comment type="catalytic activity">
    <reaction evidence="1">
        <text>coproporphyrinogen III + 3 O2 = coproporphyrin III + 3 H2O2</text>
        <dbReference type="Rhea" id="RHEA:43436"/>
        <dbReference type="ChEBI" id="CHEBI:15379"/>
        <dbReference type="ChEBI" id="CHEBI:16240"/>
        <dbReference type="ChEBI" id="CHEBI:57309"/>
        <dbReference type="ChEBI" id="CHEBI:131725"/>
        <dbReference type="EC" id="1.3.3.15"/>
    </reaction>
    <physiologicalReaction direction="left-to-right" evidence="1">
        <dbReference type="Rhea" id="RHEA:43437"/>
    </physiologicalReaction>
</comment>
<dbReference type="Gene3D" id="1.10.3110.10">
    <property type="entry name" value="protoporphyrinogen ix oxidase, domain 3"/>
    <property type="match status" value="1"/>
</dbReference>
<evidence type="ECO:0000313" key="14">
    <source>
        <dbReference type="EMBL" id="MDK4335848.1"/>
    </source>
</evidence>
<keyword evidence="11 12" id="KW-0350">Heme biosynthesis</keyword>
<evidence type="ECO:0000256" key="8">
    <source>
        <dbReference type="ARBA" id="ARBA00022630"/>
    </source>
</evidence>
<dbReference type="InterPro" id="IPR004572">
    <property type="entry name" value="Protoporphyrinogen_oxidase"/>
</dbReference>
<comment type="caution">
    <text evidence="14">The sequence shown here is derived from an EMBL/GenBank/DDBJ whole genome shotgun (WGS) entry which is preliminary data.</text>
</comment>
<dbReference type="SUPFAM" id="SSF54373">
    <property type="entry name" value="FAD-linked reductases, C-terminal domain"/>
    <property type="match status" value="1"/>
</dbReference>
<evidence type="ECO:0000256" key="7">
    <source>
        <dbReference type="ARBA" id="ARBA00019046"/>
    </source>
</evidence>
<evidence type="ECO:0000259" key="13">
    <source>
        <dbReference type="Pfam" id="PF01593"/>
    </source>
</evidence>
<protein>
    <recommendedName>
        <fullName evidence="7 12">Coproporphyrinogen III oxidase</fullName>
        <ecNumber evidence="6 12">1.3.3.15</ecNumber>
    </recommendedName>
</protein>
<dbReference type="AlphaFoldDB" id="A0AAP4C2S3"/>
<comment type="function">
    <text evidence="3 12">Involved in coproporphyrin-dependent heme b biosynthesis. Catalyzes the oxidation of coproporphyrinogen III to coproporphyrin III.</text>
</comment>
<dbReference type="Gene3D" id="3.50.50.60">
    <property type="entry name" value="FAD/NAD(P)-binding domain"/>
    <property type="match status" value="1"/>
</dbReference>
<evidence type="ECO:0000256" key="11">
    <source>
        <dbReference type="ARBA" id="ARBA00023133"/>
    </source>
</evidence>
<feature type="domain" description="Amine oxidase" evidence="13">
    <location>
        <begin position="10"/>
        <end position="457"/>
    </location>
</feature>
<dbReference type="GO" id="GO:0005737">
    <property type="term" value="C:cytoplasm"/>
    <property type="evidence" value="ECO:0007669"/>
    <property type="project" value="UniProtKB-SubCell"/>
</dbReference>
<evidence type="ECO:0000256" key="2">
    <source>
        <dbReference type="ARBA" id="ARBA00001974"/>
    </source>
</evidence>
<dbReference type="SUPFAM" id="SSF51905">
    <property type="entry name" value="FAD/NAD(P)-binding domain"/>
    <property type="match status" value="1"/>
</dbReference>
<dbReference type="InterPro" id="IPR002937">
    <property type="entry name" value="Amino_oxidase"/>
</dbReference>